<dbReference type="SUPFAM" id="SSF53383">
    <property type="entry name" value="PLP-dependent transferases"/>
    <property type="match status" value="1"/>
</dbReference>
<keyword evidence="5" id="KW-0804">Transcription</keyword>
<feature type="compositionally biased region" description="Gly residues" evidence="6">
    <location>
        <begin position="116"/>
        <end position="125"/>
    </location>
</feature>
<dbReference type="InterPro" id="IPR015424">
    <property type="entry name" value="PyrdxlP-dep_Trfase"/>
</dbReference>
<dbReference type="PANTHER" id="PTHR46577">
    <property type="entry name" value="HTH-TYPE TRANSCRIPTIONAL REGULATORY PROTEIN GABR"/>
    <property type="match status" value="1"/>
</dbReference>
<dbReference type="Gene3D" id="3.40.640.10">
    <property type="entry name" value="Type I PLP-dependent aspartate aminotransferase-like (Major domain)"/>
    <property type="match status" value="1"/>
</dbReference>
<protein>
    <submittedName>
        <fullName evidence="8">PLP-dependent aminotransferase family protein</fullName>
    </submittedName>
</protein>
<dbReference type="InterPro" id="IPR036390">
    <property type="entry name" value="WH_DNA-bd_sf"/>
</dbReference>
<dbReference type="Gene3D" id="1.10.10.10">
    <property type="entry name" value="Winged helix-like DNA-binding domain superfamily/Winged helix DNA-binding domain"/>
    <property type="match status" value="1"/>
</dbReference>
<dbReference type="PANTHER" id="PTHR46577:SF1">
    <property type="entry name" value="HTH-TYPE TRANSCRIPTIONAL REGULATORY PROTEIN GABR"/>
    <property type="match status" value="1"/>
</dbReference>
<dbReference type="Pfam" id="PF00155">
    <property type="entry name" value="Aminotran_1_2"/>
    <property type="match status" value="1"/>
</dbReference>
<evidence type="ECO:0000256" key="4">
    <source>
        <dbReference type="ARBA" id="ARBA00023125"/>
    </source>
</evidence>
<sequence>MDRSNEVVLDGSIAGGPVGEASSAGSDFLQLDIRDAPLGGRADWLAGQLRRAIADGRLPLGSRLPATRVLAAELRVSRGVVTEAYQRLSEDGHVVGRGRQGTVVVAGPVVAGPVGAGPVGSGPAGAGPVEAEASRRLAPQRPGSTDLFGLPPGEDVFDLIRTAPARIDLSPGVPDLAAFPRAAWLRAEREVLGELTAGGFGYGDPRGTVELRRAVAHWLGRNRGIRVDPEEVLIVAGTAQALALVGGVLREEGAGEIAVEDPGSLGIRQHLGNLGLRTPPVAVDGDGVLVSELADHRAVLLTPAHQFPTGVVLGGARRRELMRWAEAGGLVVEDDYDAEHRYDRSPVPALRSMVPERVCYMGSVSKLLAPALRMGWVVAPRRYRDALVAAKRFADLGNAVLPQLVLARLMESGELERHLRLLRRRHRRRRDAMIAAIRAHLPGAVVHGAAAGLHLLVTFEGDERDTDLAGASLARGVKVHPLSWHRQRPDGPPGLLLGYAATPASAIEDGVAMVGEALRELR</sequence>
<evidence type="ECO:0000256" key="5">
    <source>
        <dbReference type="ARBA" id="ARBA00023163"/>
    </source>
</evidence>
<dbReference type="InterPro" id="IPR000524">
    <property type="entry name" value="Tscrpt_reg_HTH_GntR"/>
</dbReference>
<evidence type="ECO:0000256" key="6">
    <source>
        <dbReference type="SAM" id="MobiDB-lite"/>
    </source>
</evidence>
<evidence type="ECO:0000313" key="9">
    <source>
        <dbReference type="Proteomes" id="UP000305906"/>
    </source>
</evidence>
<evidence type="ECO:0000259" key="7">
    <source>
        <dbReference type="PROSITE" id="PS50949"/>
    </source>
</evidence>
<dbReference type="GO" id="GO:0003700">
    <property type="term" value="F:DNA-binding transcription factor activity"/>
    <property type="evidence" value="ECO:0007669"/>
    <property type="project" value="InterPro"/>
</dbReference>
<dbReference type="Proteomes" id="UP000305906">
    <property type="component" value="Unassembled WGS sequence"/>
</dbReference>
<organism evidence="8 9">
    <name type="scientific">Streptomyces montanus</name>
    <dbReference type="NCBI Taxonomy" id="2580423"/>
    <lineage>
        <taxon>Bacteria</taxon>
        <taxon>Bacillati</taxon>
        <taxon>Actinomycetota</taxon>
        <taxon>Actinomycetes</taxon>
        <taxon>Kitasatosporales</taxon>
        <taxon>Streptomycetaceae</taxon>
        <taxon>Streptomyces</taxon>
    </lineage>
</organism>
<dbReference type="GO" id="GO:0030170">
    <property type="term" value="F:pyridoxal phosphate binding"/>
    <property type="evidence" value="ECO:0007669"/>
    <property type="project" value="InterPro"/>
</dbReference>
<dbReference type="CDD" id="cd07377">
    <property type="entry name" value="WHTH_GntR"/>
    <property type="match status" value="1"/>
</dbReference>
<comment type="caution">
    <text evidence="8">The sequence shown here is derived from an EMBL/GenBank/DDBJ whole genome shotgun (WGS) entry which is preliminary data.</text>
</comment>
<evidence type="ECO:0000256" key="3">
    <source>
        <dbReference type="ARBA" id="ARBA00023015"/>
    </source>
</evidence>
<feature type="region of interest" description="Disordered" evidence="6">
    <location>
        <begin position="116"/>
        <end position="148"/>
    </location>
</feature>
<accession>A0A5R9FSX7</accession>
<keyword evidence="8" id="KW-0808">Transferase</keyword>
<reference evidence="8 9" key="1">
    <citation type="submission" date="2019-05" db="EMBL/GenBank/DDBJ databases">
        <title>Streptomyces sp. NEAU-C151, a novel actinomycete isolated from soil.</title>
        <authorList>
            <person name="Han L."/>
            <person name="Jiang H."/>
        </authorList>
    </citation>
    <scope>NUCLEOTIDE SEQUENCE [LARGE SCALE GENOMIC DNA]</scope>
    <source>
        <strain evidence="8 9">NEAU-C151</strain>
    </source>
</reference>
<name>A0A5R9FSX7_9ACTN</name>
<dbReference type="InterPro" id="IPR036388">
    <property type="entry name" value="WH-like_DNA-bd_sf"/>
</dbReference>
<dbReference type="RefSeq" id="WP_138046429.1">
    <property type="nucleotide sequence ID" value="NZ_VBZC01000020.1"/>
</dbReference>
<evidence type="ECO:0000256" key="1">
    <source>
        <dbReference type="ARBA" id="ARBA00005384"/>
    </source>
</evidence>
<keyword evidence="4" id="KW-0238">DNA-binding</keyword>
<dbReference type="PROSITE" id="PS50949">
    <property type="entry name" value="HTH_GNTR"/>
    <property type="match status" value="1"/>
</dbReference>
<dbReference type="GO" id="GO:0003677">
    <property type="term" value="F:DNA binding"/>
    <property type="evidence" value="ECO:0007669"/>
    <property type="project" value="UniProtKB-KW"/>
</dbReference>
<comment type="similarity">
    <text evidence="1">In the C-terminal section; belongs to the class-I pyridoxal-phosphate-dependent aminotransferase family.</text>
</comment>
<proteinExistence type="inferred from homology"/>
<dbReference type="CDD" id="cd00609">
    <property type="entry name" value="AAT_like"/>
    <property type="match status" value="1"/>
</dbReference>
<dbReference type="AlphaFoldDB" id="A0A5R9FSX7"/>
<dbReference type="InterPro" id="IPR015421">
    <property type="entry name" value="PyrdxlP-dep_Trfase_major"/>
</dbReference>
<dbReference type="InterPro" id="IPR051446">
    <property type="entry name" value="HTH_trans_reg/aminotransferase"/>
</dbReference>
<keyword evidence="9" id="KW-1185">Reference proteome</keyword>
<dbReference type="EMBL" id="VBZC01000020">
    <property type="protein sequence ID" value="TLS44468.1"/>
    <property type="molecule type" value="Genomic_DNA"/>
</dbReference>
<dbReference type="SUPFAM" id="SSF46785">
    <property type="entry name" value="Winged helix' DNA-binding domain"/>
    <property type="match status" value="1"/>
</dbReference>
<dbReference type="Pfam" id="PF00392">
    <property type="entry name" value="GntR"/>
    <property type="match status" value="1"/>
</dbReference>
<dbReference type="SMART" id="SM00345">
    <property type="entry name" value="HTH_GNTR"/>
    <property type="match status" value="1"/>
</dbReference>
<gene>
    <name evidence="8" type="ORF">FE633_19315</name>
</gene>
<dbReference type="GO" id="GO:0008483">
    <property type="term" value="F:transaminase activity"/>
    <property type="evidence" value="ECO:0007669"/>
    <property type="project" value="UniProtKB-KW"/>
</dbReference>
<evidence type="ECO:0000256" key="2">
    <source>
        <dbReference type="ARBA" id="ARBA00022898"/>
    </source>
</evidence>
<keyword evidence="3" id="KW-0805">Transcription regulation</keyword>
<dbReference type="InterPro" id="IPR004839">
    <property type="entry name" value="Aminotransferase_I/II_large"/>
</dbReference>
<evidence type="ECO:0000313" key="8">
    <source>
        <dbReference type="EMBL" id="TLS44468.1"/>
    </source>
</evidence>
<keyword evidence="8" id="KW-0032">Aminotransferase</keyword>
<feature type="domain" description="HTH gntR-type" evidence="7">
    <location>
        <begin position="39"/>
        <end position="107"/>
    </location>
</feature>
<keyword evidence="2" id="KW-0663">Pyridoxal phosphate</keyword>